<accession>A0A090WVQ2</accession>
<dbReference type="GO" id="GO:0005886">
    <property type="term" value="C:plasma membrane"/>
    <property type="evidence" value="ECO:0007669"/>
    <property type="project" value="TreeGrafter"/>
</dbReference>
<dbReference type="SUPFAM" id="SSF82866">
    <property type="entry name" value="Multidrug efflux transporter AcrB transmembrane domain"/>
    <property type="match status" value="1"/>
</dbReference>
<dbReference type="Gene3D" id="1.20.1640.10">
    <property type="entry name" value="Multidrug efflux transporter AcrB transmembrane domain"/>
    <property type="match status" value="1"/>
</dbReference>
<evidence type="ECO:0000313" key="2">
    <source>
        <dbReference type="EMBL" id="GAL80333.1"/>
    </source>
</evidence>
<dbReference type="SUPFAM" id="SSF82714">
    <property type="entry name" value="Multidrug efflux transporter AcrB TolC docking domain, DN and DC subdomains"/>
    <property type="match status" value="1"/>
</dbReference>
<keyword evidence="1" id="KW-1133">Transmembrane helix</keyword>
<feature type="transmembrane region" description="Helical" evidence="1">
    <location>
        <begin position="307"/>
        <end position="329"/>
    </location>
</feature>
<dbReference type="AlphaFoldDB" id="A0A090WVQ2"/>
<dbReference type="GO" id="GO:0015562">
    <property type="term" value="F:efflux transmembrane transporter activity"/>
    <property type="evidence" value="ECO:0007669"/>
    <property type="project" value="InterPro"/>
</dbReference>
<reference evidence="2 3" key="1">
    <citation type="journal article" date="2014" name="Genome Announc.">
        <title>Draft Genome Sequences of Marine Flavobacterium Algibacter lectus Strains SS8 and NR4.</title>
        <authorList>
            <person name="Takatani N."/>
            <person name="Nakanishi M."/>
            <person name="Meirelles P."/>
            <person name="Mino S."/>
            <person name="Suda W."/>
            <person name="Oshima K."/>
            <person name="Hattori M."/>
            <person name="Ohkuma M."/>
            <person name="Hosokawa M."/>
            <person name="Miyashita K."/>
            <person name="Thompson F.L."/>
            <person name="Niwa A."/>
            <person name="Sawabe T."/>
            <person name="Sawabe T."/>
        </authorList>
    </citation>
    <scope>NUCLEOTIDE SEQUENCE [LARGE SCALE GENOMIC DNA]</scope>
    <source>
        <strain evidence="3">JCM19274</strain>
    </source>
</reference>
<dbReference type="PANTHER" id="PTHR32063">
    <property type="match status" value="1"/>
</dbReference>
<feature type="transmembrane region" description="Helical" evidence="1">
    <location>
        <begin position="357"/>
        <end position="374"/>
    </location>
</feature>
<dbReference type="EMBL" id="BBNU01000010">
    <property type="protein sequence ID" value="GAL80333.1"/>
    <property type="molecule type" value="Genomic_DNA"/>
</dbReference>
<dbReference type="GO" id="GO:0042910">
    <property type="term" value="F:xenobiotic transmembrane transporter activity"/>
    <property type="evidence" value="ECO:0007669"/>
    <property type="project" value="TreeGrafter"/>
</dbReference>
<proteinExistence type="predicted"/>
<feature type="transmembrane region" description="Helical" evidence="1">
    <location>
        <begin position="256"/>
        <end position="275"/>
    </location>
</feature>
<keyword evidence="1" id="KW-0812">Transmembrane</keyword>
<dbReference type="InterPro" id="IPR027463">
    <property type="entry name" value="AcrB_DN_DC_subdom"/>
</dbReference>
<dbReference type="Gene3D" id="3.30.70.1440">
    <property type="entry name" value="Multidrug efflux transporter AcrB pore domain"/>
    <property type="match status" value="1"/>
</dbReference>
<dbReference type="Proteomes" id="UP000029643">
    <property type="component" value="Unassembled WGS sequence"/>
</dbReference>
<feature type="transmembrane region" description="Helical" evidence="1">
    <location>
        <begin position="282"/>
        <end position="301"/>
    </location>
</feature>
<keyword evidence="1" id="KW-0472">Membrane</keyword>
<feature type="transmembrane region" description="Helical" evidence="1">
    <location>
        <begin position="386"/>
        <end position="412"/>
    </location>
</feature>
<dbReference type="Gene3D" id="1.20.1600.10">
    <property type="entry name" value="Outer membrane efflux proteins (OEP)"/>
    <property type="match status" value="1"/>
</dbReference>
<dbReference type="Pfam" id="PF00873">
    <property type="entry name" value="ACR_tran"/>
    <property type="match status" value="1"/>
</dbReference>
<dbReference type="InterPro" id="IPR001036">
    <property type="entry name" value="Acrflvin-R"/>
</dbReference>
<dbReference type="PRINTS" id="PR00702">
    <property type="entry name" value="ACRIFLAVINRP"/>
</dbReference>
<gene>
    <name evidence="2" type="ORF">JCM19274_623</name>
</gene>
<evidence type="ECO:0000313" key="3">
    <source>
        <dbReference type="Proteomes" id="UP000029643"/>
    </source>
</evidence>
<protein>
    <submittedName>
        <fullName evidence="2">Cobalt-zinc-cadmium resistance protein CzcA</fullName>
    </submittedName>
</protein>
<comment type="caution">
    <text evidence="2">The sequence shown here is derived from an EMBL/GenBank/DDBJ whole genome shotgun (WGS) entry which is preliminary data.</text>
</comment>
<name>A0A090WVQ2_9FLAO</name>
<sequence>MSMEESDVIIVLNPKNEWTSASSKDELADKFKEALAVIPGMEVEFTQPIEMRFNELITGVRADIAIKIFGDDLDILAKKGNEIGTLIENVPGAADVSVEKIAGLPEMNVQYNRAKIARYGLNIQELNDMVSMGGFAGKSAGSVFEGEKRFDLVVRLDKDKRQDIDNLENLYVDLPSGGKIPLSELAEISYQKGAAKISRDDTRRRIVVGVNVRNRDLQSVVDDVQKLINNNIHLPVGYSITYGGQFENLQSAKARLMVAVPIALILIFVLLYFAFKSVKEALIIYSAIPLAAVGGVLLLWLRDLPFSISAGVGFIALFGIAVLNGIVLIEHFKELKNHGFESMEALIKQGTKDRLRAVLLTASAAALGFLPMAISTNAGAEVQRPLATVVIGGLVTATLLTLVVLPVLYALFNRPYNSKRIRGRVSSKKTLGLVLLLASFSVFGQQQNGAKLKDLIPMAIENNAGLEAGRLQVKQSDALIGSAFSFDKTHVYYEFDENNLAENNTPLRVFGIQQDFKFPMVYFSEKDVNQARYGMVSSSYNIQKKTISRKVTAAYYAYQIAKKKEDVYKKLDSLYTNFAKVAARRFELGGNQLFRENYGSIKTKAG</sequence>
<evidence type="ECO:0000256" key="1">
    <source>
        <dbReference type="SAM" id="Phobius"/>
    </source>
</evidence>
<dbReference type="Gene3D" id="3.30.2090.10">
    <property type="entry name" value="Multidrug efflux transporter AcrB TolC docking domain, DN and DC subdomains"/>
    <property type="match status" value="1"/>
</dbReference>
<dbReference type="Gene3D" id="3.30.70.1430">
    <property type="entry name" value="Multidrug efflux transporter AcrB pore domain"/>
    <property type="match status" value="1"/>
</dbReference>
<organism evidence="2 3">
    <name type="scientific">Algibacter lectus</name>
    <dbReference type="NCBI Taxonomy" id="221126"/>
    <lineage>
        <taxon>Bacteria</taxon>
        <taxon>Pseudomonadati</taxon>
        <taxon>Bacteroidota</taxon>
        <taxon>Flavobacteriia</taxon>
        <taxon>Flavobacteriales</taxon>
        <taxon>Flavobacteriaceae</taxon>
        <taxon>Algibacter</taxon>
    </lineage>
</organism>
<dbReference type="SUPFAM" id="SSF56954">
    <property type="entry name" value="Outer membrane efflux proteins (OEP)"/>
    <property type="match status" value="1"/>
</dbReference>
<dbReference type="PANTHER" id="PTHR32063:SF24">
    <property type="entry name" value="CATION EFFLUX SYSTEM (ACRB_ACRD_ACRF FAMILY)"/>
    <property type="match status" value="1"/>
</dbReference>